<name>A0A1H8IP18_9BACI</name>
<evidence type="ECO:0000256" key="9">
    <source>
        <dbReference type="SAM" id="Phobius"/>
    </source>
</evidence>
<dbReference type="InterPro" id="IPR014729">
    <property type="entry name" value="Rossmann-like_a/b/a_fold"/>
</dbReference>
<dbReference type="STRING" id="872970.SAMN04488134_101654"/>
<keyword evidence="5 9" id="KW-0812">Transmembrane</keyword>
<dbReference type="InterPro" id="IPR006153">
    <property type="entry name" value="Cation/H_exchanger_TM"/>
</dbReference>
<dbReference type="PANTHER" id="PTHR43562">
    <property type="entry name" value="NAPA-TYPE SODIUM/HYDROGEN ANTIPORTER"/>
    <property type="match status" value="1"/>
</dbReference>
<dbReference type="GO" id="GO:0015297">
    <property type="term" value="F:antiporter activity"/>
    <property type="evidence" value="ECO:0007669"/>
    <property type="project" value="UniProtKB-KW"/>
</dbReference>
<dbReference type="SUPFAM" id="SSF52402">
    <property type="entry name" value="Adenine nucleotide alpha hydrolases-like"/>
    <property type="match status" value="1"/>
</dbReference>
<feature type="transmembrane region" description="Helical" evidence="9">
    <location>
        <begin position="214"/>
        <end position="233"/>
    </location>
</feature>
<evidence type="ECO:0000256" key="8">
    <source>
        <dbReference type="ARBA" id="ARBA00023136"/>
    </source>
</evidence>
<dbReference type="Gene3D" id="1.20.1530.20">
    <property type="match status" value="1"/>
</dbReference>
<keyword evidence="7" id="KW-0406">Ion transport</keyword>
<evidence type="ECO:0000256" key="7">
    <source>
        <dbReference type="ARBA" id="ARBA00023065"/>
    </source>
</evidence>
<feature type="transmembrane region" description="Helical" evidence="9">
    <location>
        <begin position="33"/>
        <end position="52"/>
    </location>
</feature>
<reference evidence="11 12" key="1">
    <citation type="submission" date="2016-10" db="EMBL/GenBank/DDBJ databases">
        <authorList>
            <person name="de Groot N.N."/>
        </authorList>
    </citation>
    <scope>NUCLEOTIDE SEQUENCE [LARGE SCALE GENOMIC DNA]</scope>
    <source>
        <strain evidence="11 12">CGMCC 1.10434</strain>
    </source>
</reference>
<feature type="transmembrane region" description="Helical" evidence="9">
    <location>
        <begin position="89"/>
        <end position="110"/>
    </location>
</feature>
<dbReference type="OrthoDB" id="9793589at2"/>
<comment type="subcellular location">
    <subcellularLocation>
        <location evidence="1">Membrane</location>
        <topology evidence="1">Multi-pass membrane protein</topology>
    </subcellularLocation>
</comment>
<evidence type="ECO:0000313" key="11">
    <source>
        <dbReference type="EMBL" id="SEN69408.1"/>
    </source>
</evidence>
<dbReference type="InterPro" id="IPR038770">
    <property type="entry name" value="Na+/solute_symporter_sf"/>
</dbReference>
<keyword evidence="12" id="KW-1185">Reference proteome</keyword>
<evidence type="ECO:0000256" key="4">
    <source>
        <dbReference type="ARBA" id="ARBA00022449"/>
    </source>
</evidence>
<dbReference type="PANTHER" id="PTHR43562:SF4">
    <property type="entry name" value="NA(+)_H(+) ANTIPORTER NHAS5"/>
    <property type="match status" value="1"/>
</dbReference>
<evidence type="ECO:0000256" key="3">
    <source>
        <dbReference type="ARBA" id="ARBA00022448"/>
    </source>
</evidence>
<feature type="transmembrane region" description="Helical" evidence="9">
    <location>
        <begin position="296"/>
        <end position="317"/>
    </location>
</feature>
<dbReference type="AlphaFoldDB" id="A0A1H8IP18"/>
<evidence type="ECO:0000256" key="2">
    <source>
        <dbReference type="ARBA" id="ARBA00005551"/>
    </source>
</evidence>
<organism evidence="11 12">
    <name type="scientific">Amphibacillus marinus</name>
    <dbReference type="NCBI Taxonomy" id="872970"/>
    <lineage>
        <taxon>Bacteria</taxon>
        <taxon>Bacillati</taxon>
        <taxon>Bacillota</taxon>
        <taxon>Bacilli</taxon>
        <taxon>Bacillales</taxon>
        <taxon>Bacillaceae</taxon>
        <taxon>Amphibacillus</taxon>
    </lineage>
</organism>
<feature type="transmembrane region" description="Helical" evidence="9">
    <location>
        <begin position="329"/>
        <end position="352"/>
    </location>
</feature>
<comment type="similarity">
    <text evidence="2">Belongs to the monovalent cation:proton antiporter 2 (CPA2) transporter (TC 2.A.37) family.</text>
</comment>
<gene>
    <name evidence="11" type="ORF">SAMN04488134_101654</name>
</gene>
<dbReference type="Gene3D" id="3.40.50.620">
    <property type="entry name" value="HUPs"/>
    <property type="match status" value="1"/>
</dbReference>
<feature type="transmembrane region" description="Helical" evidence="9">
    <location>
        <begin position="116"/>
        <end position="135"/>
    </location>
</feature>
<feature type="transmembrane region" description="Helical" evidence="9">
    <location>
        <begin position="147"/>
        <end position="174"/>
    </location>
</feature>
<evidence type="ECO:0000256" key="5">
    <source>
        <dbReference type="ARBA" id="ARBA00022692"/>
    </source>
</evidence>
<feature type="transmembrane region" description="Helical" evidence="9">
    <location>
        <begin position="6"/>
        <end position="26"/>
    </location>
</feature>
<feature type="transmembrane region" description="Helical" evidence="9">
    <location>
        <begin position="358"/>
        <end position="377"/>
    </location>
</feature>
<accession>A0A1H8IP18</accession>
<keyword evidence="6 9" id="KW-1133">Transmembrane helix</keyword>
<feature type="transmembrane region" description="Helical" evidence="9">
    <location>
        <begin position="267"/>
        <end position="290"/>
    </location>
</feature>
<keyword evidence="8 9" id="KW-0472">Membrane</keyword>
<keyword evidence="3" id="KW-0813">Transport</keyword>
<evidence type="ECO:0000256" key="6">
    <source>
        <dbReference type="ARBA" id="ARBA00022989"/>
    </source>
</evidence>
<feature type="domain" description="Cation/H+ exchanger transmembrane" evidence="10">
    <location>
        <begin position="17"/>
        <end position="377"/>
    </location>
</feature>
<evidence type="ECO:0000259" key="10">
    <source>
        <dbReference type="Pfam" id="PF00999"/>
    </source>
</evidence>
<dbReference type="GO" id="GO:0016020">
    <property type="term" value="C:membrane"/>
    <property type="evidence" value="ECO:0007669"/>
    <property type="project" value="UniProtKB-SubCell"/>
</dbReference>
<dbReference type="RefSeq" id="WP_091494757.1">
    <property type="nucleotide sequence ID" value="NZ_FODJ01000001.1"/>
</dbReference>
<dbReference type="GO" id="GO:1902600">
    <property type="term" value="P:proton transmembrane transport"/>
    <property type="evidence" value="ECO:0007669"/>
    <property type="project" value="InterPro"/>
</dbReference>
<keyword evidence="4" id="KW-0050">Antiport</keyword>
<proteinExistence type="inferred from homology"/>
<dbReference type="EMBL" id="FODJ01000001">
    <property type="protein sequence ID" value="SEN69408.1"/>
    <property type="molecule type" value="Genomic_DNA"/>
</dbReference>
<evidence type="ECO:0000256" key="1">
    <source>
        <dbReference type="ARBA" id="ARBA00004141"/>
    </source>
</evidence>
<sequence>MGQPVQEPVIIFAIAVIIFLVSPFIMTRLRMPGIVGPILAGVILGPYGFNVLARDSTIELLGTVGLLFIVFIAGLELDIDGFKKYRNRSLAFGVITFILPFSIAMTIGFIFGFSPIAAFLLGMILGSHTLLAYPIASRMGVNRNKSVIATIGGTFISESMAMILLAIIAGLAVGDVNAQFWIQLILAIGTYTSVILFGVPYLSKWFFKISGLDGANEFNFVVAILFISGWLALFAGLQPIIGAFLAGLALNKYIYQHGSLMNRIKFSANALFVPFFLLSVGMLMDLSALFSSWGNLLLTICIVLALITGKYIASIIVTRIYHYNRDEQMLIFGLSLPQAAGTLAATLVGFDLGLLNQATVNAIIIMILVTCIAGTFLTEKFARKLAINQAQPTAAELNEDRPERILIPIANPNTMESLMDLGFLVRTATKSEQPIYPLKVINKNAKEAEADVATTEKMLGHAIFYAAGAEVPVRPLTRVDNSIGWGIERAATEERITTIVTGWNGAKSSTERVFGGIIDNVLDHTYIRALIVKQVQPIQTTERMIVVLPEGIAAKPGFLDALQIIKKIVKQISCKMRYLVMDEDFEQVQDFIRPIKPTNGATFTHLPDWDMLDRYCAKLGKDDLIMAISARKGTVAWNPNLEALPQKLSENVKQNFIIFYPYENTEIDVRGARGTSLPNIKVHN</sequence>
<evidence type="ECO:0000313" key="12">
    <source>
        <dbReference type="Proteomes" id="UP000199300"/>
    </source>
</evidence>
<feature type="transmembrane region" description="Helical" evidence="9">
    <location>
        <begin position="58"/>
        <end position="77"/>
    </location>
</feature>
<dbReference type="Pfam" id="PF00999">
    <property type="entry name" value="Na_H_Exchanger"/>
    <property type="match status" value="1"/>
</dbReference>
<feature type="transmembrane region" description="Helical" evidence="9">
    <location>
        <begin position="180"/>
        <end position="202"/>
    </location>
</feature>
<dbReference type="Proteomes" id="UP000199300">
    <property type="component" value="Unassembled WGS sequence"/>
</dbReference>
<protein>
    <submittedName>
        <fullName evidence="11">Kef-type K+ transport system, membrane component KefB</fullName>
    </submittedName>
</protein>